<gene>
    <name evidence="4" type="ORF">A3F61_01890</name>
</gene>
<dbReference type="AlphaFoldDB" id="A0A1G1V682"/>
<dbReference type="InterPro" id="IPR051325">
    <property type="entry name" value="Nudix_hydrolase_domain"/>
</dbReference>
<dbReference type="SUPFAM" id="SSF55811">
    <property type="entry name" value="Nudix"/>
    <property type="match status" value="1"/>
</dbReference>
<dbReference type="Proteomes" id="UP000178272">
    <property type="component" value="Unassembled WGS sequence"/>
</dbReference>
<dbReference type="InterPro" id="IPR015797">
    <property type="entry name" value="NUDIX_hydrolase-like_dom_sf"/>
</dbReference>
<dbReference type="InterPro" id="IPR020084">
    <property type="entry name" value="NUDIX_hydrolase_CS"/>
</dbReference>
<dbReference type="Pfam" id="PF00293">
    <property type="entry name" value="NUDIX"/>
    <property type="match status" value="1"/>
</dbReference>
<evidence type="ECO:0000313" key="4">
    <source>
        <dbReference type="EMBL" id="OGY10925.1"/>
    </source>
</evidence>
<proteinExistence type="inferred from homology"/>
<feature type="domain" description="Nudix hydrolase" evidence="3">
    <location>
        <begin position="12"/>
        <end position="148"/>
    </location>
</feature>
<name>A0A1G1V682_9BACT</name>
<dbReference type="STRING" id="1797517.A3F61_01890"/>
<organism evidence="4 5">
    <name type="scientific">Candidatus Blackburnbacteria bacterium RIFCSPHIGHO2_12_FULL_41_13b</name>
    <dbReference type="NCBI Taxonomy" id="1797517"/>
    <lineage>
        <taxon>Bacteria</taxon>
        <taxon>Candidatus Blackburniibacteriota</taxon>
    </lineage>
</organism>
<keyword evidence="1 2" id="KW-0378">Hydrolase</keyword>
<reference evidence="4 5" key="1">
    <citation type="journal article" date="2016" name="Nat. Commun.">
        <title>Thousands of microbial genomes shed light on interconnected biogeochemical processes in an aquifer system.</title>
        <authorList>
            <person name="Anantharaman K."/>
            <person name="Brown C.T."/>
            <person name="Hug L.A."/>
            <person name="Sharon I."/>
            <person name="Castelle C.J."/>
            <person name="Probst A.J."/>
            <person name="Thomas B.C."/>
            <person name="Singh A."/>
            <person name="Wilkins M.J."/>
            <person name="Karaoz U."/>
            <person name="Brodie E.L."/>
            <person name="Williams K.H."/>
            <person name="Hubbard S.S."/>
            <person name="Banfield J.F."/>
        </authorList>
    </citation>
    <scope>NUCLEOTIDE SEQUENCE [LARGE SCALE GENOMIC DNA]</scope>
</reference>
<protein>
    <recommendedName>
        <fullName evidence="3">Nudix hydrolase domain-containing protein</fullName>
    </recommendedName>
</protein>
<dbReference type="PROSITE" id="PS00893">
    <property type="entry name" value="NUDIX_BOX"/>
    <property type="match status" value="1"/>
</dbReference>
<dbReference type="PANTHER" id="PTHR21340:SF0">
    <property type="entry name" value="BIS(5'-NUCLEOSYL)-TETRAPHOSPHATASE [ASYMMETRICAL]"/>
    <property type="match status" value="1"/>
</dbReference>
<evidence type="ECO:0000256" key="1">
    <source>
        <dbReference type="ARBA" id="ARBA00022801"/>
    </source>
</evidence>
<dbReference type="PRINTS" id="PR00502">
    <property type="entry name" value="NUDIXFAMILY"/>
</dbReference>
<dbReference type="InterPro" id="IPR020476">
    <property type="entry name" value="Nudix_hydrolase"/>
</dbReference>
<evidence type="ECO:0000313" key="5">
    <source>
        <dbReference type="Proteomes" id="UP000178272"/>
    </source>
</evidence>
<dbReference type="PANTHER" id="PTHR21340">
    <property type="entry name" value="DIADENOSINE 5,5-P1,P4-TETRAPHOSPHATE PYROPHOSPHOHYDROLASE MUTT"/>
    <property type="match status" value="1"/>
</dbReference>
<evidence type="ECO:0000259" key="3">
    <source>
        <dbReference type="PROSITE" id="PS51462"/>
    </source>
</evidence>
<dbReference type="EMBL" id="MHCA01000047">
    <property type="protein sequence ID" value="OGY10925.1"/>
    <property type="molecule type" value="Genomic_DNA"/>
</dbReference>
<dbReference type="InterPro" id="IPR000086">
    <property type="entry name" value="NUDIX_hydrolase_dom"/>
</dbReference>
<dbReference type="GO" id="GO:0004081">
    <property type="term" value="F:bis(5'-nucleosyl)-tetraphosphatase (asymmetrical) activity"/>
    <property type="evidence" value="ECO:0007669"/>
    <property type="project" value="TreeGrafter"/>
</dbReference>
<comment type="similarity">
    <text evidence="2">Belongs to the Nudix hydrolase family.</text>
</comment>
<evidence type="ECO:0000256" key="2">
    <source>
        <dbReference type="RuleBase" id="RU003476"/>
    </source>
</evidence>
<dbReference type="Gene3D" id="3.90.79.10">
    <property type="entry name" value="Nucleoside Triphosphate Pyrophosphohydrolase"/>
    <property type="match status" value="1"/>
</dbReference>
<dbReference type="CDD" id="cd03673">
    <property type="entry name" value="NUDIX_Ap6A_hydrolase"/>
    <property type="match status" value="1"/>
</dbReference>
<dbReference type="GO" id="GO:0006167">
    <property type="term" value="P:AMP biosynthetic process"/>
    <property type="evidence" value="ECO:0007669"/>
    <property type="project" value="TreeGrafter"/>
</dbReference>
<dbReference type="GO" id="GO:0006754">
    <property type="term" value="P:ATP biosynthetic process"/>
    <property type="evidence" value="ECO:0007669"/>
    <property type="project" value="TreeGrafter"/>
</dbReference>
<comment type="caution">
    <text evidence="4">The sequence shown here is derived from an EMBL/GenBank/DDBJ whole genome shotgun (WGS) entry which is preliminary data.</text>
</comment>
<accession>A0A1G1V682</accession>
<sequence>MAKRKESQIKVTRHFSAGGAVFRKNHNFREWLLIKPKGTKRWQLPKGKIDRGEKSADTAVREIFEETGVRACVVEKIEDIKYFFVQDGERIFKVVTFYLMKSTDDKDTKIEKQWEDEIEEAVWIAESEALKRLSFKSEKEILRKGINTLGEVG</sequence>
<dbReference type="PROSITE" id="PS51462">
    <property type="entry name" value="NUDIX"/>
    <property type="match status" value="1"/>
</dbReference>